<organism evidence="2 3">
    <name type="scientific">Leisingera aquaemixtae</name>
    <dbReference type="NCBI Taxonomy" id="1396826"/>
    <lineage>
        <taxon>Bacteria</taxon>
        <taxon>Pseudomonadati</taxon>
        <taxon>Pseudomonadota</taxon>
        <taxon>Alphaproteobacteria</taxon>
        <taxon>Rhodobacterales</taxon>
        <taxon>Roseobacteraceae</taxon>
        <taxon>Leisingera</taxon>
    </lineage>
</organism>
<dbReference type="InterPro" id="IPR050126">
    <property type="entry name" value="Ap4A_hydrolase"/>
</dbReference>
<dbReference type="Pfam" id="PF00149">
    <property type="entry name" value="Metallophos"/>
    <property type="match status" value="1"/>
</dbReference>
<evidence type="ECO:0000259" key="1">
    <source>
        <dbReference type="Pfam" id="PF00149"/>
    </source>
</evidence>
<dbReference type="PANTHER" id="PTHR42850">
    <property type="entry name" value="METALLOPHOSPHOESTERASE"/>
    <property type="match status" value="1"/>
</dbReference>
<accession>A0A0P1HD16</accession>
<dbReference type="STRING" id="1396826.PHA8399_03680"/>
<name>A0A0P1HD16_9RHOB</name>
<dbReference type="InterPro" id="IPR004843">
    <property type="entry name" value="Calcineurin-like_PHP"/>
</dbReference>
<feature type="domain" description="Calcineurin-like phosphoesterase" evidence="1">
    <location>
        <begin position="4"/>
        <end position="203"/>
    </location>
</feature>
<dbReference type="Proteomes" id="UP000051326">
    <property type="component" value="Unassembled WGS sequence"/>
</dbReference>
<evidence type="ECO:0000313" key="2">
    <source>
        <dbReference type="EMBL" id="CUI01535.1"/>
    </source>
</evidence>
<evidence type="ECO:0000313" key="3">
    <source>
        <dbReference type="Proteomes" id="UP000051326"/>
    </source>
</evidence>
<dbReference type="EMBL" id="CYSR01000031">
    <property type="protein sequence ID" value="CUI01535.1"/>
    <property type="molecule type" value="Genomic_DNA"/>
</dbReference>
<dbReference type="EC" id="3.6.1.17" evidence="2"/>
<dbReference type="SUPFAM" id="SSF56300">
    <property type="entry name" value="Metallo-dependent phosphatases"/>
    <property type="match status" value="1"/>
</dbReference>
<dbReference type="CDD" id="cd00144">
    <property type="entry name" value="MPP_PPP_family"/>
    <property type="match status" value="1"/>
</dbReference>
<dbReference type="GO" id="GO:0004081">
    <property type="term" value="F:bis(5'-nucleosyl)-tetraphosphatase (asymmetrical) activity"/>
    <property type="evidence" value="ECO:0007669"/>
    <property type="project" value="UniProtKB-EC"/>
</dbReference>
<keyword evidence="2" id="KW-0378">Hydrolase</keyword>
<reference evidence="2 3" key="1">
    <citation type="submission" date="2015-09" db="EMBL/GenBank/DDBJ databases">
        <authorList>
            <consortium name="Swine Surveillance"/>
        </authorList>
    </citation>
    <scope>NUCLEOTIDE SEQUENCE [LARGE SCALE GENOMIC DNA]</scope>
    <source>
        <strain evidence="2 3">CECT 8399</strain>
    </source>
</reference>
<dbReference type="PANTHER" id="PTHR42850:SF4">
    <property type="entry name" value="ZINC-DEPENDENT ENDOPOLYPHOSPHATASE"/>
    <property type="match status" value="1"/>
</dbReference>
<sequence>MTAPLYAIGDIHGQLEMLDQALALIEADGGEGARIIFLGDYTDRGPDSCGVLERLAGGQAEGRNWICLKGNHDRMFSMFLEEYPRNDARLLVGYHWLHERIGGLETLQSYGVEVEDGDRIYQTHARARAAVPQAHLDFLAGLKPCHQEGELLFAHAGIRPGLPLAQQSEDDLIWIRQEFLNDERAHPWLVVHGHTPGRRAEHRGNRVNLDSGAGYSRPLSAAVFEGRDCWLLTEAGRVPLKP</sequence>
<dbReference type="GO" id="GO:0008803">
    <property type="term" value="F:bis(5'-nucleosyl)-tetraphosphatase (symmetrical) activity"/>
    <property type="evidence" value="ECO:0007669"/>
    <property type="project" value="TreeGrafter"/>
</dbReference>
<dbReference type="InterPro" id="IPR029052">
    <property type="entry name" value="Metallo-depent_PP-like"/>
</dbReference>
<dbReference type="GO" id="GO:0110154">
    <property type="term" value="P:RNA decapping"/>
    <property type="evidence" value="ECO:0007669"/>
    <property type="project" value="TreeGrafter"/>
</dbReference>
<protein>
    <submittedName>
        <fullName evidence="2">Bis(5'-nucleosyl)-tetraphosphatase PrpE [asymmetrical]</fullName>
        <ecNumber evidence="2">3.6.1.17</ecNumber>
    </submittedName>
</protein>
<dbReference type="RefSeq" id="WP_058287531.1">
    <property type="nucleotide sequence ID" value="NZ_CYSR01000031.1"/>
</dbReference>
<dbReference type="GO" id="GO:0005737">
    <property type="term" value="C:cytoplasm"/>
    <property type="evidence" value="ECO:0007669"/>
    <property type="project" value="TreeGrafter"/>
</dbReference>
<gene>
    <name evidence="2" type="primary">prpE</name>
    <name evidence="2" type="ORF">PHA8399_03680</name>
</gene>
<dbReference type="Gene3D" id="3.60.21.10">
    <property type="match status" value="1"/>
</dbReference>
<proteinExistence type="predicted"/>
<dbReference type="GO" id="GO:0016791">
    <property type="term" value="F:phosphatase activity"/>
    <property type="evidence" value="ECO:0007669"/>
    <property type="project" value="TreeGrafter"/>
</dbReference>
<dbReference type="AlphaFoldDB" id="A0A0P1HD16"/>